<dbReference type="RefSeq" id="WP_168033342.1">
    <property type="nucleotide sequence ID" value="NZ_JAAVNE010000032.1"/>
</dbReference>
<evidence type="ECO:0008006" key="3">
    <source>
        <dbReference type="Google" id="ProtNLM"/>
    </source>
</evidence>
<sequence>MISIRLVAAPKSPAKFKMKQSSSDERMALAGLMQQLRMLDAWRDLMAPERAFEDIGGSAVRRFSTPAAL</sequence>
<evidence type="ECO:0000313" key="2">
    <source>
        <dbReference type="Proteomes" id="UP000787635"/>
    </source>
</evidence>
<evidence type="ECO:0000313" key="1">
    <source>
        <dbReference type="EMBL" id="NKC32823.1"/>
    </source>
</evidence>
<protein>
    <recommendedName>
        <fullName evidence="3">Transposase</fullName>
    </recommendedName>
</protein>
<dbReference type="Proteomes" id="UP000787635">
    <property type="component" value="Unassembled WGS sequence"/>
</dbReference>
<keyword evidence="2" id="KW-1185">Reference proteome</keyword>
<comment type="caution">
    <text evidence="1">The sequence shown here is derived from an EMBL/GenBank/DDBJ whole genome shotgun (WGS) entry which is preliminary data.</text>
</comment>
<name>A0ABX1E776_9PROT</name>
<accession>A0ABX1E776</accession>
<gene>
    <name evidence="1" type="ORF">HEQ75_18305</name>
</gene>
<reference evidence="1 2" key="1">
    <citation type="submission" date="2020-03" db="EMBL/GenBank/DDBJ databases">
        <title>Roseomonas selenitidurans sp. nov. isolated from urban soil.</title>
        <authorList>
            <person name="Liu H."/>
        </authorList>
    </citation>
    <scope>NUCLEOTIDE SEQUENCE [LARGE SCALE GENOMIC DNA]</scope>
    <source>
        <strain evidence="1 2">BU-1</strain>
    </source>
</reference>
<dbReference type="EMBL" id="JAAVNE010000032">
    <property type="protein sequence ID" value="NKC32823.1"/>
    <property type="molecule type" value="Genomic_DNA"/>
</dbReference>
<proteinExistence type="predicted"/>
<organism evidence="1 2">
    <name type="scientific">Falsiroseomonas selenitidurans</name>
    <dbReference type="NCBI Taxonomy" id="2716335"/>
    <lineage>
        <taxon>Bacteria</taxon>
        <taxon>Pseudomonadati</taxon>
        <taxon>Pseudomonadota</taxon>
        <taxon>Alphaproteobacteria</taxon>
        <taxon>Acetobacterales</taxon>
        <taxon>Roseomonadaceae</taxon>
        <taxon>Falsiroseomonas</taxon>
    </lineage>
</organism>